<comment type="caution">
    <text evidence="1">The sequence shown here is derived from an EMBL/GenBank/DDBJ whole genome shotgun (WGS) entry which is preliminary data.</text>
</comment>
<dbReference type="Proteomes" id="UP000664940">
    <property type="component" value="Unassembled WGS sequence"/>
</dbReference>
<organism evidence="1 2">
    <name type="scientific">Phyllostomus discolor</name>
    <name type="common">pale spear-nosed bat</name>
    <dbReference type="NCBI Taxonomy" id="89673"/>
    <lineage>
        <taxon>Eukaryota</taxon>
        <taxon>Metazoa</taxon>
        <taxon>Chordata</taxon>
        <taxon>Craniata</taxon>
        <taxon>Vertebrata</taxon>
        <taxon>Euteleostomi</taxon>
        <taxon>Mammalia</taxon>
        <taxon>Eutheria</taxon>
        <taxon>Laurasiatheria</taxon>
        <taxon>Chiroptera</taxon>
        <taxon>Yangochiroptera</taxon>
        <taxon>Phyllostomidae</taxon>
        <taxon>Phyllostominae</taxon>
        <taxon>Phyllostomus</taxon>
    </lineage>
</organism>
<proteinExistence type="predicted"/>
<gene>
    <name evidence="1" type="ORF">HJG60_009724</name>
</gene>
<dbReference type="EMBL" id="JABVXQ010000002">
    <property type="protein sequence ID" value="KAF6125199.1"/>
    <property type="molecule type" value="Genomic_DNA"/>
</dbReference>
<reference evidence="1 2" key="1">
    <citation type="journal article" date="2020" name="Nature">
        <title>Six reference-quality genomes reveal evolution of bat adaptations.</title>
        <authorList>
            <person name="Jebb D."/>
            <person name="Huang Z."/>
            <person name="Pippel M."/>
            <person name="Hughes G.M."/>
            <person name="Lavrichenko K."/>
            <person name="Devanna P."/>
            <person name="Winkler S."/>
            <person name="Jermiin L.S."/>
            <person name="Skirmuntt E.C."/>
            <person name="Katzourakis A."/>
            <person name="Burkitt-Gray L."/>
            <person name="Ray D.A."/>
            <person name="Sullivan K.A.M."/>
            <person name="Roscito J.G."/>
            <person name="Kirilenko B.M."/>
            <person name="Davalos L.M."/>
            <person name="Corthals A.P."/>
            <person name="Power M.L."/>
            <person name="Jones G."/>
            <person name="Ransome R.D."/>
            <person name="Dechmann D.K.N."/>
            <person name="Locatelli A.G."/>
            <person name="Puechmaille S.J."/>
            <person name="Fedrigo O."/>
            <person name="Jarvis E.D."/>
            <person name="Hiller M."/>
            <person name="Vernes S.C."/>
            <person name="Myers E.W."/>
            <person name="Teeling E.C."/>
        </authorList>
    </citation>
    <scope>NUCLEOTIDE SEQUENCE [LARGE SCALE GENOMIC DNA]</scope>
    <source>
        <strain evidence="1">Bat1K_MPI-CBG_1</strain>
    </source>
</reference>
<sequence length="152" mass="17339">METTQPSLTFEEGFPSFSIPKFQKQVKLCLFAKLKLMGALQGAILFAIRARETSSFVVQHELLHEEKKDVRDKQAAVRGPIVSFAQQEIDMECNTHFHISNLSAEQTNTLWSQGPDSFFGPRSSRFPKNLTERPHISVCHFEKLGCNEFTYT</sequence>
<accession>A0A834B6M6</accession>
<evidence type="ECO:0000313" key="2">
    <source>
        <dbReference type="Proteomes" id="UP000664940"/>
    </source>
</evidence>
<evidence type="ECO:0000313" key="1">
    <source>
        <dbReference type="EMBL" id="KAF6125199.1"/>
    </source>
</evidence>
<name>A0A834B6M6_9CHIR</name>
<protein>
    <submittedName>
        <fullName evidence="1">Uncharacterized protein</fullName>
    </submittedName>
</protein>
<dbReference type="AlphaFoldDB" id="A0A834B6M6"/>